<dbReference type="EMBL" id="CCKQ01014293">
    <property type="protein sequence ID" value="CDW86044.1"/>
    <property type="molecule type" value="Genomic_DNA"/>
</dbReference>
<dbReference type="OMA" id="FDDINDC"/>
<evidence type="ECO:0000256" key="1">
    <source>
        <dbReference type="ARBA" id="ARBA00004651"/>
    </source>
</evidence>
<name>A0A078AV13_STYLE</name>
<evidence type="ECO:0000256" key="2">
    <source>
        <dbReference type="ARBA" id="ARBA00022475"/>
    </source>
</evidence>
<evidence type="ECO:0000256" key="7">
    <source>
        <dbReference type="SAM" id="Phobius"/>
    </source>
</evidence>
<keyword evidence="5 7" id="KW-0472">Membrane</keyword>
<organism evidence="9 10">
    <name type="scientific">Stylonychia lemnae</name>
    <name type="common">Ciliate</name>
    <dbReference type="NCBI Taxonomy" id="5949"/>
    <lineage>
        <taxon>Eukaryota</taxon>
        <taxon>Sar</taxon>
        <taxon>Alveolata</taxon>
        <taxon>Ciliophora</taxon>
        <taxon>Intramacronucleata</taxon>
        <taxon>Spirotrichea</taxon>
        <taxon>Stichotrichia</taxon>
        <taxon>Sporadotrichida</taxon>
        <taxon>Oxytrichidae</taxon>
        <taxon>Stylonychinae</taxon>
        <taxon>Stylonychia</taxon>
    </lineage>
</organism>
<dbReference type="PANTHER" id="PTHR12677:SF59">
    <property type="entry name" value="GOLGI APPARATUS MEMBRANE PROTEIN TVP38-RELATED"/>
    <property type="match status" value="1"/>
</dbReference>
<feature type="transmembrane region" description="Helical" evidence="7">
    <location>
        <begin position="143"/>
        <end position="170"/>
    </location>
</feature>
<keyword evidence="2" id="KW-1003">Cell membrane</keyword>
<dbReference type="Proteomes" id="UP000039865">
    <property type="component" value="Unassembled WGS sequence"/>
</dbReference>
<feature type="region of interest" description="Disordered" evidence="6">
    <location>
        <begin position="46"/>
        <end position="72"/>
    </location>
</feature>
<dbReference type="InterPro" id="IPR015414">
    <property type="entry name" value="TMEM64"/>
</dbReference>
<comment type="subcellular location">
    <subcellularLocation>
        <location evidence="1">Cell membrane</location>
        <topology evidence="1">Multi-pass membrane protein</topology>
    </subcellularLocation>
</comment>
<sequence length="354" mass="41642">MNRSRLKQQDAYLHSTSKDLRTPLFESRDKLDHKLQFKDKKYSEQLNRNYDSIKGQDEPKLNGSRKSSKSEKTLQSKSLDLYVTQGVDGQLTFNEKISKYFKIMIVLIIFAVIFLTFYRYDEFIQILLTLFQRVAVDPLTSFYYIWAIYFFSIIFLLPTVYLTVGVGWAYSRTYPNIISFILSRYIFRQWFTNFISKRYPNYIQYNYAIQKEGWRFVFFMQFSLIPYSLLCYLFGLTNVSLIQFAVGALGMSIPNLFWAYVGSIMQNIMEIADDESKSGEIEKLIFMSIGFLIAIYGIYKVSQRAKEHVRMQMAESDQQKVIDQQINGDNEYQVPQPSAIDTQDLKTSNAYNQF</sequence>
<feature type="domain" description="VTT" evidence="8">
    <location>
        <begin position="146"/>
        <end position="263"/>
    </location>
</feature>
<dbReference type="OrthoDB" id="166803at2759"/>
<accession>A0A078AV13</accession>
<evidence type="ECO:0000256" key="3">
    <source>
        <dbReference type="ARBA" id="ARBA00022692"/>
    </source>
</evidence>
<dbReference type="InterPro" id="IPR032816">
    <property type="entry name" value="VTT_dom"/>
</dbReference>
<keyword evidence="3 7" id="KW-0812">Transmembrane</keyword>
<proteinExistence type="predicted"/>
<evidence type="ECO:0000313" key="10">
    <source>
        <dbReference type="Proteomes" id="UP000039865"/>
    </source>
</evidence>
<feature type="transmembrane region" description="Helical" evidence="7">
    <location>
        <begin position="241"/>
        <end position="261"/>
    </location>
</feature>
<reference evidence="9 10" key="1">
    <citation type="submission" date="2014-06" db="EMBL/GenBank/DDBJ databases">
        <authorList>
            <person name="Swart Estienne"/>
        </authorList>
    </citation>
    <scope>NUCLEOTIDE SEQUENCE [LARGE SCALE GENOMIC DNA]</scope>
    <source>
        <strain evidence="9 10">130c</strain>
    </source>
</reference>
<keyword evidence="4 7" id="KW-1133">Transmembrane helix</keyword>
<evidence type="ECO:0000256" key="6">
    <source>
        <dbReference type="SAM" id="MobiDB-lite"/>
    </source>
</evidence>
<evidence type="ECO:0000313" key="9">
    <source>
        <dbReference type="EMBL" id="CDW86044.1"/>
    </source>
</evidence>
<feature type="transmembrane region" description="Helical" evidence="7">
    <location>
        <begin position="100"/>
        <end position="120"/>
    </location>
</feature>
<evidence type="ECO:0000256" key="4">
    <source>
        <dbReference type="ARBA" id="ARBA00022989"/>
    </source>
</evidence>
<dbReference type="GO" id="GO:0005886">
    <property type="term" value="C:plasma membrane"/>
    <property type="evidence" value="ECO:0007669"/>
    <property type="project" value="UniProtKB-SubCell"/>
</dbReference>
<gene>
    <name evidence="9" type="primary">Contig17031.g18138</name>
    <name evidence="9" type="ORF">STYLEM_15135</name>
</gene>
<feature type="transmembrane region" description="Helical" evidence="7">
    <location>
        <begin position="216"/>
        <end position="235"/>
    </location>
</feature>
<keyword evidence="10" id="KW-1185">Reference proteome</keyword>
<dbReference type="Pfam" id="PF09335">
    <property type="entry name" value="VTT_dom"/>
    <property type="match status" value="1"/>
</dbReference>
<dbReference type="InParanoid" id="A0A078AV13"/>
<dbReference type="AlphaFoldDB" id="A0A078AV13"/>
<evidence type="ECO:0000259" key="8">
    <source>
        <dbReference type="Pfam" id="PF09335"/>
    </source>
</evidence>
<protein>
    <recommendedName>
        <fullName evidence="8">VTT domain-containing protein</fullName>
    </recommendedName>
</protein>
<dbReference type="PANTHER" id="PTHR12677">
    <property type="entry name" value="GOLGI APPARATUS MEMBRANE PROTEIN TVP38-RELATED"/>
    <property type="match status" value="1"/>
</dbReference>
<feature type="transmembrane region" description="Helical" evidence="7">
    <location>
        <begin position="281"/>
        <end position="299"/>
    </location>
</feature>
<evidence type="ECO:0000256" key="5">
    <source>
        <dbReference type="ARBA" id="ARBA00023136"/>
    </source>
</evidence>